<reference evidence="1" key="1">
    <citation type="submission" date="2018-05" db="EMBL/GenBank/DDBJ databases">
        <authorList>
            <person name="Lanie J.A."/>
            <person name="Ng W.-L."/>
            <person name="Kazmierczak K.M."/>
            <person name="Andrzejewski T.M."/>
            <person name="Davidsen T.M."/>
            <person name="Wayne K.J."/>
            <person name="Tettelin H."/>
            <person name="Glass J.I."/>
            <person name="Rusch D."/>
            <person name="Podicherti R."/>
            <person name="Tsui H.-C.T."/>
            <person name="Winkler M.E."/>
        </authorList>
    </citation>
    <scope>NUCLEOTIDE SEQUENCE</scope>
</reference>
<organism evidence="1">
    <name type="scientific">marine metagenome</name>
    <dbReference type="NCBI Taxonomy" id="408172"/>
    <lineage>
        <taxon>unclassified sequences</taxon>
        <taxon>metagenomes</taxon>
        <taxon>ecological metagenomes</taxon>
    </lineage>
</organism>
<dbReference type="AlphaFoldDB" id="A0A382XIP4"/>
<name>A0A382XIP4_9ZZZZ</name>
<sequence length="36" mass="3741">MVIYGVALLAFCFISGLFLGELLGRLIGIEANLGGV</sequence>
<protein>
    <recommendedName>
        <fullName evidence="2">Malonate transporter subunit MadL</fullName>
    </recommendedName>
</protein>
<dbReference type="Pfam" id="PF03817">
    <property type="entry name" value="MadL"/>
    <property type="match status" value="1"/>
</dbReference>
<dbReference type="InterPro" id="IPR004690">
    <property type="entry name" value="Maln_transptMadL"/>
</dbReference>
<evidence type="ECO:0008006" key="2">
    <source>
        <dbReference type="Google" id="ProtNLM"/>
    </source>
</evidence>
<dbReference type="EMBL" id="UINC01167945">
    <property type="protein sequence ID" value="SVD70720.1"/>
    <property type="molecule type" value="Genomic_DNA"/>
</dbReference>
<accession>A0A382XIP4</accession>
<proteinExistence type="predicted"/>
<gene>
    <name evidence="1" type="ORF">METZ01_LOCUS423574</name>
</gene>
<evidence type="ECO:0000313" key="1">
    <source>
        <dbReference type="EMBL" id="SVD70720.1"/>
    </source>
</evidence>
<feature type="non-terminal residue" evidence="1">
    <location>
        <position position="36"/>
    </location>
</feature>
<dbReference type="GO" id="GO:0016020">
    <property type="term" value="C:membrane"/>
    <property type="evidence" value="ECO:0007669"/>
    <property type="project" value="InterPro"/>
</dbReference>